<feature type="chain" id="PRO_5032730224" description="EGF-like domain-containing protein" evidence="3">
    <location>
        <begin position="18"/>
        <end position="355"/>
    </location>
</feature>
<dbReference type="InterPro" id="IPR051830">
    <property type="entry name" value="NOTCH_homolog"/>
</dbReference>
<name>A0A8B6FCA8_MYTGA</name>
<keyword evidence="2" id="KW-0245">EGF-like domain</keyword>
<dbReference type="AlphaFoldDB" id="A0A8B6FCA8"/>
<protein>
    <recommendedName>
        <fullName evidence="4">EGF-like domain-containing protein</fullName>
    </recommendedName>
</protein>
<feature type="domain" description="EGF-like" evidence="4">
    <location>
        <begin position="167"/>
        <end position="197"/>
    </location>
</feature>
<dbReference type="EMBL" id="UYJE01006662">
    <property type="protein sequence ID" value="VDI47876.1"/>
    <property type="molecule type" value="Genomic_DNA"/>
</dbReference>
<feature type="disulfide bond" evidence="2">
    <location>
        <begin position="153"/>
        <end position="162"/>
    </location>
</feature>
<feature type="domain" description="EGF-like" evidence="4">
    <location>
        <begin position="128"/>
        <end position="163"/>
    </location>
</feature>
<dbReference type="PROSITE" id="PS00010">
    <property type="entry name" value="ASX_HYDROXYL"/>
    <property type="match status" value="1"/>
</dbReference>
<feature type="disulfide bond" evidence="2">
    <location>
        <begin position="221"/>
        <end position="230"/>
    </location>
</feature>
<proteinExistence type="predicted"/>
<feature type="disulfide bond" evidence="2">
    <location>
        <begin position="132"/>
        <end position="142"/>
    </location>
</feature>
<dbReference type="PROSITE" id="PS50026">
    <property type="entry name" value="EGF_3"/>
    <property type="match status" value="3"/>
</dbReference>
<reference evidence="5" key="1">
    <citation type="submission" date="2018-11" db="EMBL/GenBank/DDBJ databases">
        <authorList>
            <person name="Alioto T."/>
            <person name="Alioto T."/>
        </authorList>
    </citation>
    <scope>NUCLEOTIDE SEQUENCE</scope>
</reference>
<feature type="signal peptide" evidence="3">
    <location>
        <begin position="1"/>
        <end position="17"/>
    </location>
</feature>
<dbReference type="InterPro" id="IPR000742">
    <property type="entry name" value="EGF"/>
</dbReference>
<evidence type="ECO:0000256" key="3">
    <source>
        <dbReference type="SAM" id="SignalP"/>
    </source>
</evidence>
<dbReference type="Proteomes" id="UP000596742">
    <property type="component" value="Unassembled WGS sequence"/>
</dbReference>
<dbReference type="SUPFAM" id="SSF57196">
    <property type="entry name" value="EGF/Laminin"/>
    <property type="match status" value="3"/>
</dbReference>
<gene>
    <name evidence="5" type="ORF">MGAL_10B041824</name>
</gene>
<dbReference type="Pfam" id="PF00008">
    <property type="entry name" value="EGF"/>
    <property type="match status" value="1"/>
</dbReference>
<dbReference type="InterPro" id="IPR001881">
    <property type="entry name" value="EGF-like_Ca-bd_dom"/>
</dbReference>
<evidence type="ECO:0000256" key="1">
    <source>
        <dbReference type="ARBA" id="ARBA00023157"/>
    </source>
</evidence>
<evidence type="ECO:0000313" key="5">
    <source>
        <dbReference type="EMBL" id="VDI47876.1"/>
    </source>
</evidence>
<evidence type="ECO:0000313" key="6">
    <source>
        <dbReference type="Proteomes" id="UP000596742"/>
    </source>
</evidence>
<keyword evidence="6" id="KW-1185">Reference proteome</keyword>
<dbReference type="PANTHER" id="PTHR24033">
    <property type="entry name" value="EGF-LIKE DOMAIN-CONTAINING PROTEIN"/>
    <property type="match status" value="1"/>
</dbReference>
<dbReference type="GO" id="GO:0005509">
    <property type="term" value="F:calcium ion binding"/>
    <property type="evidence" value="ECO:0007669"/>
    <property type="project" value="InterPro"/>
</dbReference>
<dbReference type="SMART" id="SM00179">
    <property type="entry name" value="EGF_CA"/>
    <property type="match status" value="3"/>
</dbReference>
<dbReference type="GO" id="GO:0030246">
    <property type="term" value="F:carbohydrate binding"/>
    <property type="evidence" value="ECO:0007669"/>
    <property type="project" value="InterPro"/>
</dbReference>
<sequence length="355" mass="39548">MYAIHIFILVLHHGCLSEGLSCFQCDHVAKPSDCGTANRCKDQELCSIRKYVSNDGHEWFDLGCSSHQRCIPIISIPVVGKRHVSTNTKLKKEVRSEKLSKTVRSTTETVVCEKCCTTDKCNAGLLCDTLDCVPNPCMHGLCRSSCLGYTCKCQYGYEGTNCDKYCEPNLCVHGVCKSNLQGYSCTCFFGYQGSKCDKYCDPNPCIHGVCINSLKGYTCKCHHDYEGTYCDKYCDPNPCSNMTCKHVALTYSCTCEAGHPTYKKDKGQSGVVELGESPLPNKQVCHIVRFHRPFLNIPAIVCGLRELEADKHHDVRINAMPFNVSTTGFAMKIFSWGESCTHNAIFSWMACPMIT</sequence>
<feature type="disulfide bond" evidence="2">
    <location>
        <begin position="187"/>
        <end position="196"/>
    </location>
</feature>
<dbReference type="GO" id="GO:0007155">
    <property type="term" value="P:cell adhesion"/>
    <property type="evidence" value="ECO:0007669"/>
    <property type="project" value="InterPro"/>
</dbReference>
<dbReference type="PROSITE" id="PS00022">
    <property type="entry name" value="EGF_1"/>
    <property type="match status" value="3"/>
</dbReference>
<dbReference type="OrthoDB" id="6109395at2759"/>
<feature type="domain" description="EGF-like" evidence="4">
    <location>
        <begin position="201"/>
        <end position="231"/>
    </location>
</feature>
<evidence type="ECO:0000259" key="4">
    <source>
        <dbReference type="PROSITE" id="PS50026"/>
    </source>
</evidence>
<dbReference type="InterPro" id="IPR019019">
    <property type="entry name" value="H-type_lectin_domain"/>
</dbReference>
<dbReference type="SUPFAM" id="SSF141086">
    <property type="entry name" value="Agglutinin HPA-like"/>
    <property type="match status" value="1"/>
</dbReference>
<comment type="caution">
    <text evidence="5">The sequence shown here is derived from an EMBL/GenBank/DDBJ whole genome shotgun (WGS) entry which is preliminary data.</text>
</comment>
<dbReference type="PANTHER" id="PTHR24033:SF193">
    <property type="entry name" value="NETRIN-G1-RELATED"/>
    <property type="match status" value="1"/>
</dbReference>
<evidence type="ECO:0000256" key="2">
    <source>
        <dbReference type="PROSITE-ProRule" id="PRU00076"/>
    </source>
</evidence>
<dbReference type="InterPro" id="IPR000152">
    <property type="entry name" value="EGF-type_Asp/Asn_hydroxyl_site"/>
</dbReference>
<dbReference type="InterPro" id="IPR037221">
    <property type="entry name" value="H-type_lectin_dom_sf"/>
</dbReference>
<dbReference type="Gene3D" id="2.60.40.2080">
    <property type="match status" value="1"/>
</dbReference>
<dbReference type="Pfam" id="PF09458">
    <property type="entry name" value="H_lectin"/>
    <property type="match status" value="1"/>
</dbReference>
<comment type="caution">
    <text evidence="2">Lacks conserved residue(s) required for the propagation of feature annotation.</text>
</comment>
<organism evidence="5 6">
    <name type="scientific">Mytilus galloprovincialis</name>
    <name type="common">Mediterranean mussel</name>
    <dbReference type="NCBI Taxonomy" id="29158"/>
    <lineage>
        <taxon>Eukaryota</taxon>
        <taxon>Metazoa</taxon>
        <taxon>Spiralia</taxon>
        <taxon>Lophotrochozoa</taxon>
        <taxon>Mollusca</taxon>
        <taxon>Bivalvia</taxon>
        <taxon>Autobranchia</taxon>
        <taxon>Pteriomorphia</taxon>
        <taxon>Mytilida</taxon>
        <taxon>Mytiloidea</taxon>
        <taxon>Mytilidae</taxon>
        <taxon>Mytilinae</taxon>
        <taxon>Mytilus</taxon>
    </lineage>
</organism>
<dbReference type="Gene3D" id="2.10.25.10">
    <property type="entry name" value="Laminin"/>
    <property type="match status" value="3"/>
</dbReference>
<accession>A0A8B6FCA8</accession>
<dbReference type="SMART" id="SM00181">
    <property type="entry name" value="EGF"/>
    <property type="match status" value="4"/>
</dbReference>
<keyword evidence="1 2" id="KW-1015">Disulfide bond</keyword>
<keyword evidence="3" id="KW-0732">Signal</keyword>